<gene>
    <name evidence="2" type="ORF">CFP56_015220</name>
</gene>
<proteinExistence type="predicted"/>
<dbReference type="Proteomes" id="UP000237347">
    <property type="component" value="Unassembled WGS sequence"/>
</dbReference>
<dbReference type="AlphaFoldDB" id="A0AAW0M543"/>
<name>A0AAW0M543_QUESU</name>
<feature type="compositionally biased region" description="Low complexity" evidence="1">
    <location>
        <begin position="1"/>
        <end position="11"/>
    </location>
</feature>
<evidence type="ECO:0000313" key="3">
    <source>
        <dbReference type="Proteomes" id="UP000237347"/>
    </source>
</evidence>
<feature type="region of interest" description="Disordered" evidence="1">
    <location>
        <begin position="1"/>
        <end position="56"/>
    </location>
</feature>
<evidence type="ECO:0000256" key="1">
    <source>
        <dbReference type="SAM" id="MobiDB-lite"/>
    </source>
</evidence>
<feature type="compositionally biased region" description="Polar residues" evidence="1">
    <location>
        <begin position="22"/>
        <end position="33"/>
    </location>
</feature>
<sequence>MAVCASSSSTPPIEPTPIPCTEANQPNTHSPIPSSDAAPLQTQTETQQATINGGKVPSKIWDHFSKIEGCDPLYPKSQCNYC</sequence>
<evidence type="ECO:0000313" key="2">
    <source>
        <dbReference type="EMBL" id="KAK7857869.1"/>
    </source>
</evidence>
<keyword evidence="3" id="KW-1185">Reference proteome</keyword>
<protein>
    <submittedName>
        <fullName evidence="2">Uncharacterized protein</fullName>
    </submittedName>
</protein>
<reference evidence="2 3" key="1">
    <citation type="journal article" date="2018" name="Sci. Data">
        <title>The draft genome sequence of cork oak.</title>
        <authorList>
            <person name="Ramos A.M."/>
            <person name="Usie A."/>
            <person name="Barbosa P."/>
            <person name="Barros P.M."/>
            <person name="Capote T."/>
            <person name="Chaves I."/>
            <person name="Simoes F."/>
            <person name="Abreu I."/>
            <person name="Carrasquinho I."/>
            <person name="Faro C."/>
            <person name="Guimaraes J.B."/>
            <person name="Mendonca D."/>
            <person name="Nobrega F."/>
            <person name="Rodrigues L."/>
            <person name="Saibo N.J.M."/>
            <person name="Varela M.C."/>
            <person name="Egas C."/>
            <person name="Matos J."/>
            <person name="Miguel C.M."/>
            <person name="Oliveira M.M."/>
            <person name="Ricardo C.P."/>
            <person name="Goncalves S."/>
        </authorList>
    </citation>
    <scope>NUCLEOTIDE SEQUENCE [LARGE SCALE GENOMIC DNA]</scope>
    <source>
        <strain evidence="3">cv. HL8</strain>
    </source>
</reference>
<accession>A0AAW0M543</accession>
<comment type="caution">
    <text evidence="2">The sequence shown here is derived from an EMBL/GenBank/DDBJ whole genome shotgun (WGS) entry which is preliminary data.</text>
</comment>
<dbReference type="EMBL" id="PKMF04000023">
    <property type="protein sequence ID" value="KAK7857869.1"/>
    <property type="molecule type" value="Genomic_DNA"/>
</dbReference>
<organism evidence="2 3">
    <name type="scientific">Quercus suber</name>
    <name type="common">Cork oak</name>
    <dbReference type="NCBI Taxonomy" id="58331"/>
    <lineage>
        <taxon>Eukaryota</taxon>
        <taxon>Viridiplantae</taxon>
        <taxon>Streptophyta</taxon>
        <taxon>Embryophyta</taxon>
        <taxon>Tracheophyta</taxon>
        <taxon>Spermatophyta</taxon>
        <taxon>Magnoliopsida</taxon>
        <taxon>eudicotyledons</taxon>
        <taxon>Gunneridae</taxon>
        <taxon>Pentapetalae</taxon>
        <taxon>rosids</taxon>
        <taxon>fabids</taxon>
        <taxon>Fagales</taxon>
        <taxon>Fagaceae</taxon>
        <taxon>Quercus</taxon>
    </lineage>
</organism>
<feature type="compositionally biased region" description="Polar residues" evidence="1">
    <location>
        <begin position="40"/>
        <end position="51"/>
    </location>
</feature>